<protein>
    <recommendedName>
        <fullName evidence="2">Rab-GAP TBC domain-containing protein</fullName>
    </recommendedName>
</protein>
<dbReference type="RefSeq" id="XP_029216093.1">
    <property type="nucleotide sequence ID" value="XM_029360734.1"/>
</dbReference>
<dbReference type="VEuPathDB" id="ToxoDB:BESB_020250"/>
<reference evidence="3 4" key="1">
    <citation type="submission" date="2017-09" db="EMBL/GenBank/DDBJ databases">
        <title>Genome sequencing of Besnoitia besnoiti strain Bb-Ger1.</title>
        <authorList>
            <person name="Schares G."/>
            <person name="Venepally P."/>
            <person name="Lorenzi H.A."/>
        </authorList>
    </citation>
    <scope>NUCLEOTIDE SEQUENCE [LARGE SCALE GENOMIC DNA]</scope>
    <source>
        <strain evidence="3 4">Bb-Ger1</strain>
    </source>
</reference>
<dbReference type="PANTHER" id="PTHR47219:SF9">
    <property type="entry name" value="GTPASE ACTIVATING PROTEIN AND CENTROSOME-ASSOCIATED, ISOFORM B"/>
    <property type="match status" value="1"/>
</dbReference>
<dbReference type="InterPro" id="IPR050302">
    <property type="entry name" value="Rab_GAP_TBC_domain"/>
</dbReference>
<dbReference type="AlphaFoldDB" id="A0A2A9M4D6"/>
<feature type="compositionally biased region" description="Basic and acidic residues" evidence="1">
    <location>
        <begin position="186"/>
        <end position="220"/>
    </location>
</feature>
<feature type="compositionally biased region" description="Low complexity" evidence="1">
    <location>
        <begin position="168"/>
        <end position="185"/>
    </location>
</feature>
<evidence type="ECO:0000259" key="2">
    <source>
        <dbReference type="PROSITE" id="PS50086"/>
    </source>
</evidence>
<evidence type="ECO:0000313" key="3">
    <source>
        <dbReference type="EMBL" id="PFH32084.1"/>
    </source>
</evidence>
<dbReference type="SUPFAM" id="SSF47923">
    <property type="entry name" value="Ypt/Rab-GAP domain of gyp1p"/>
    <property type="match status" value="2"/>
</dbReference>
<dbReference type="GeneID" id="40307086"/>
<evidence type="ECO:0000313" key="4">
    <source>
        <dbReference type="Proteomes" id="UP000224006"/>
    </source>
</evidence>
<accession>A0A2A9M4D6</accession>
<dbReference type="STRING" id="94643.A0A2A9M4D6"/>
<dbReference type="OrthoDB" id="333381at2759"/>
<dbReference type="InterPro" id="IPR035969">
    <property type="entry name" value="Rab-GAP_TBC_sf"/>
</dbReference>
<feature type="compositionally biased region" description="Polar residues" evidence="1">
    <location>
        <begin position="844"/>
        <end position="855"/>
    </location>
</feature>
<dbReference type="Pfam" id="PF00566">
    <property type="entry name" value="RabGAP-TBC"/>
    <property type="match status" value="1"/>
</dbReference>
<feature type="compositionally biased region" description="Acidic residues" evidence="1">
    <location>
        <begin position="226"/>
        <end position="237"/>
    </location>
</feature>
<comment type="caution">
    <text evidence="3">The sequence shown here is derived from an EMBL/GenBank/DDBJ whole genome shotgun (WGS) entry which is preliminary data.</text>
</comment>
<feature type="region of interest" description="Disordered" evidence="1">
    <location>
        <begin position="1"/>
        <end position="29"/>
    </location>
</feature>
<evidence type="ECO:0000256" key="1">
    <source>
        <dbReference type="SAM" id="MobiDB-lite"/>
    </source>
</evidence>
<dbReference type="Proteomes" id="UP000224006">
    <property type="component" value="Chromosome XI"/>
</dbReference>
<feature type="compositionally biased region" description="Basic and acidic residues" evidence="1">
    <location>
        <begin position="791"/>
        <end position="800"/>
    </location>
</feature>
<dbReference type="PANTHER" id="PTHR47219">
    <property type="entry name" value="RAB GTPASE-ACTIVATING PROTEIN 1-LIKE"/>
    <property type="match status" value="1"/>
</dbReference>
<sequence length="1028" mass="110856">MALSSVSPSPSADSASAAPGEVPERSLSSVLSSATSYTALNRQRRSEAASRPPLAAYEACNYFLPFAAVSAACAPHQRYEVAHPAASSPGDSAAPVASSASLSLAAQAAFSAAPCCDCPRGVAGDCRRLRAWERMARVDAVQVPGLYEKIVAMMEKKVRVLAHAQGDTAAETGEAAETAAAATPASREKAMEGARERLHTAEEGDATSRRTAEGGAERRCGKQTACDEEEDEQDAFWEVEGRGEGARGRSQRRDREGDGERAHAGQRPGKTRETPDANAGGEGRAKAGKKDAAETSVCELLLGSTVYNAIEMDVHRTFPSLPFFKEEGQTVMRRVLQAYAVFDPEVGYVQGMNFVVGALLHHSNTCIHWNSNASAGGVMSLLLSSTSDDALSSPRTSFLRASLAESQGENEGLLFCIRTREGRVFWLLVSMFYLYDMRRMFLPALPGVFEKCDRLERMMQIVLPDLVAHLHNAGVSLPLLTSDWLLTLFSYSVPLSVCTTVWTKFFEEGWVFIYKLVIARFKRVKRQMCNQTDLVELVKTAKYAAPQSALAAVGESVVNWMLPNPHGGSDGGRRAANSDSSARSYLTSLGLLLQQQLQQQGTPQDLPSGLSYISNDPNASGSKTMWRDIIDDATDLNVDGRLFLQIELEMLDKQRVTSREQRGVGEPSAAMQDAVDARLRAMEVSGASADEEKPTEARQGAEELRSLGHVGAPSATQRRCCETLTRGGSPSKATEAESPTRKKTVGLWRPRAAEKRNEEGSAGDRAETAGASQATGHEREAPDGDTQTEGGRPRAEDAAGPRETSAEATARQQDGEDEREGQREEASLSTSAAQADGNEEASRDTTTARGLTAPSNGVPVCVRNAASESNGASFPPEKEDSTRPPSLTQPPSLQTSEGVAQQRAPSCPKDAPEQLQKSASPPPRSPPPPARSMEGPDADSKDSGHLVCSPLLQMDRCLALLRQFSEEDVIAETEEVCAECFAHQKLLFHVAEQRQHLQQLALEALKKPKQVPDTLRHWTARGAEAYDE</sequence>
<dbReference type="GO" id="GO:0005096">
    <property type="term" value="F:GTPase activator activity"/>
    <property type="evidence" value="ECO:0007669"/>
    <property type="project" value="TreeGrafter"/>
</dbReference>
<dbReference type="Gene3D" id="1.10.472.80">
    <property type="entry name" value="Ypt/Rab-GAP domain of gyp1p, domain 3"/>
    <property type="match status" value="1"/>
</dbReference>
<keyword evidence="4" id="KW-1185">Reference proteome</keyword>
<dbReference type="EMBL" id="NWUJ01000012">
    <property type="protein sequence ID" value="PFH32084.1"/>
    <property type="molecule type" value="Genomic_DNA"/>
</dbReference>
<feature type="compositionally biased region" description="Basic and acidic residues" evidence="1">
    <location>
        <begin position="751"/>
        <end position="767"/>
    </location>
</feature>
<feature type="region of interest" description="Disordered" evidence="1">
    <location>
        <begin position="168"/>
        <end position="290"/>
    </location>
</feature>
<proteinExistence type="predicted"/>
<feature type="compositionally biased region" description="Basic and acidic residues" evidence="1">
    <location>
        <begin position="239"/>
        <end position="263"/>
    </location>
</feature>
<dbReference type="InterPro" id="IPR000195">
    <property type="entry name" value="Rab-GAP-TBC_dom"/>
</dbReference>
<feature type="region of interest" description="Disordered" evidence="1">
    <location>
        <begin position="705"/>
        <end position="945"/>
    </location>
</feature>
<feature type="compositionally biased region" description="Polar residues" evidence="1">
    <location>
        <begin position="883"/>
        <end position="899"/>
    </location>
</feature>
<feature type="compositionally biased region" description="Low complexity" evidence="1">
    <location>
        <begin position="1"/>
        <end position="19"/>
    </location>
</feature>
<dbReference type="KEGG" id="bbes:BESB_020250"/>
<dbReference type="Gene3D" id="1.10.8.270">
    <property type="entry name" value="putative rabgap domain of human tbc1 domain family member 14 like domains"/>
    <property type="match status" value="1"/>
</dbReference>
<organism evidence="3 4">
    <name type="scientific">Besnoitia besnoiti</name>
    <name type="common">Apicomplexan protozoan</name>
    <dbReference type="NCBI Taxonomy" id="94643"/>
    <lineage>
        <taxon>Eukaryota</taxon>
        <taxon>Sar</taxon>
        <taxon>Alveolata</taxon>
        <taxon>Apicomplexa</taxon>
        <taxon>Conoidasida</taxon>
        <taxon>Coccidia</taxon>
        <taxon>Eucoccidiorida</taxon>
        <taxon>Eimeriorina</taxon>
        <taxon>Sarcocystidae</taxon>
        <taxon>Besnoitia</taxon>
    </lineage>
</organism>
<dbReference type="SMART" id="SM00164">
    <property type="entry name" value="TBC"/>
    <property type="match status" value="1"/>
</dbReference>
<name>A0A2A9M4D6_BESBE</name>
<gene>
    <name evidence="3" type="ORF">BESB_020250</name>
</gene>
<dbReference type="PROSITE" id="PS50086">
    <property type="entry name" value="TBC_RABGAP"/>
    <property type="match status" value="1"/>
</dbReference>
<feature type="compositionally biased region" description="Pro residues" evidence="1">
    <location>
        <begin position="920"/>
        <end position="930"/>
    </location>
</feature>
<dbReference type="GO" id="GO:0031267">
    <property type="term" value="F:small GTPase binding"/>
    <property type="evidence" value="ECO:0007669"/>
    <property type="project" value="TreeGrafter"/>
</dbReference>
<feature type="domain" description="Rab-GAP TBC" evidence="2">
    <location>
        <begin position="288"/>
        <end position="509"/>
    </location>
</feature>